<protein>
    <submittedName>
        <fullName evidence="3">Xanthine dehydrogenase accessory protein XdhC</fullName>
    </submittedName>
</protein>
<reference evidence="4" key="2">
    <citation type="submission" date="2017-05" db="EMBL/GenBank/DDBJ databases">
        <authorList>
            <consortium name="The Broad Institute Genomics Platform"/>
            <consortium name="The Broad Institute Genomic Center for Infectious Diseases"/>
            <person name="Earl A."/>
            <person name="Manson A."/>
            <person name="Schwartman J."/>
            <person name="Gilmore M."/>
            <person name="Abouelleil A."/>
            <person name="Cao P."/>
            <person name="Chapman S."/>
            <person name="Cusick C."/>
            <person name="Shea T."/>
            <person name="Young S."/>
            <person name="Neafsey D."/>
            <person name="Nusbaum C."/>
            <person name="Birren B."/>
        </authorList>
    </citation>
    <scope>NUCLEOTIDE SEQUENCE</scope>
    <source>
        <strain evidence="4">9D6_DIV0238</strain>
    </source>
</reference>
<evidence type="ECO:0000313" key="5">
    <source>
        <dbReference type="Proteomes" id="UP000196151"/>
    </source>
</evidence>
<dbReference type="Pfam" id="PF13478">
    <property type="entry name" value="XdhC_C"/>
    <property type="match status" value="1"/>
</dbReference>
<feature type="domain" description="XdhC Rossmann" evidence="2">
    <location>
        <begin position="187"/>
        <end position="329"/>
    </location>
</feature>
<dbReference type="OrthoDB" id="9773039at2"/>
<dbReference type="EMBL" id="NIBQ01000001">
    <property type="protein sequence ID" value="OUZ35138.1"/>
    <property type="molecule type" value="Genomic_DNA"/>
</dbReference>
<name>A0A200JD66_9ENTE</name>
<dbReference type="InterPro" id="IPR003777">
    <property type="entry name" value="XdhC_CoxI"/>
</dbReference>
<dbReference type="InterPro" id="IPR052698">
    <property type="entry name" value="MoCofactor_Util/Proc"/>
</dbReference>
<dbReference type="Pfam" id="PF02625">
    <property type="entry name" value="XdhC_CoxI"/>
    <property type="match status" value="1"/>
</dbReference>
<dbReference type="InterPro" id="IPR027051">
    <property type="entry name" value="XdhC_Rossmann_dom"/>
</dbReference>
<dbReference type="AlphaFoldDB" id="A0A200JD66"/>
<dbReference type="Proteomes" id="UP000196151">
    <property type="component" value="Chromosome"/>
</dbReference>
<gene>
    <name evidence="3" type="ORF">A5889_000613</name>
    <name evidence="4" type="ORF">A5889_003203</name>
</gene>
<keyword evidence="5" id="KW-1185">Reference proteome</keyword>
<dbReference type="RefSeq" id="WP_087639776.1">
    <property type="nucleotide sequence ID" value="NZ_CP147246.1"/>
</dbReference>
<evidence type="ECO:0000313" key="3">
    <source>
        <dbReference type="EMBL" id="OUZ35138.1"/>
    </source>
</evidence>
<dbReference type="EMBL" id="CP147246">
    <property type="protein sequence ID" value="WYJ95655.1"/>
    <property type="molecule type" value="Genomic_DNA"/>
</dbReference>
<dbReference type="PANTHER" id="PTHR30388:SF6">
    <property type="entry name" value="XANTHINE DEHYDROGENASE SUBUNIT A-RELATED"/>
    <property type="match status" value="1"/>
</dbReference>
<reference evidence="3" key="1">
    <citation type="submission" date="2017-05" db="EMBL/GenBank/DDBJ databases">
        <title>The Genome Sequence of Enterococcus sp. 9D6_DIV0238.</title>
        <authorList>
            <consortium name="The Broad Institute Genomics Platform"/>
            <consortium name="The Broad Institute Genomic Center for Infectious Diseases"/>
            <person name="Earl A."/>
            <person name="Manson A."/>
            <person name="Schwartman J."/>
            <person name="Gilmore M."/>
            <person name="Abouelleil A."/>
            <person name="Cao P."/>
            <person name="Chapman S."/>
            <person name="Cusick C."/>
            <person name="Shea T."/>
            <person name="Young S."/>
            <person name="Neafsey D."/>
            <person name="Nusbaum C."/>
            <person name="Birren B."/>
        </authorList>
    </citation>
    <scope>NUCLEOTIDE SEQUENCE [LARGE SCALE GENOMIC DNA]</scope>
    <source>
        <strain evidence="3">9D6_DIV0238</strain>
    </source>
</reference>
<dbReference type="Gene3D" id="3.40.50.720">
    <property type="entry name" value="NAD(P)-binding Rossmann-like Domain"/>
    <property type="match status" value="1"/>
</dbReference>
<sequence length="336" mass="37673">MKEIFDRLSQAIKNKNDTVLVSVIASSGSTPRGEGARMLIDKNGRVAGTIGGGAVEFRSEQLAKEVLKTKAAKIETFILAPNDVADLGMVCGGNVEVLFQFIDCQEPSVSVICQKFNQHYQENRPCWLISEIGEQPSNHLTFYSRETGFYNEESKELQKLMFKQGMTIVSDSDKRFLVESLINTGKVYIFGGGHVAQALVPVLKTLDFYCVILDDRPELLTKEYFPEADQCVVLDLKNIMDKVEITEEDYVVVMTRGHQFDFEVSKQVLKTNAYYIGVMGSKHKIAIQIKRLKECGFETEEIDRINMPIGLKIKAETPAELAISVAGELIIKRAER</sequence>
<reference evidence="4" key="3">
    <citation type="submission" date="2024-03" db="EMBL/GenBank/DDBJ databases">
        <title>The Genome Sequence of Enterococcus sp. DIV0238c.</title>
        <authorList>
            <consortium name="The Broad Institute Genomics Platform"/>
            <consortium name="The Broad Institute Microbial Omics Core"/>
            <consortium name="The Broad Institute Genomic Center for Infectious Diseases"/>
            <person name="Earl A."/>
            <person name="Manson A."/>
            <person name="Gilmore M."/>
            <person name="Schwartman J."/>
            <person name="Shea T."/>
            <person name="Abouelleil A."/>
            <person name="Cao P."/>
            <person name="Chapman S."/>
            <person name="Cusick C."/>
            <person name="Young S."/>
            <person name="Neafsey D."/>
            <person name="Nusbaum C."/>
            <person name="Birren B."/>
        </authorList>
    </citation>
    <scope>NUCLEOTIDE SEQUENCE</scope>
    <source>
        <strain evidence="4">9D6_DIV0238</strain>
    </source>
</reference>
<evidence type="ECO:0000259" key="2">
    <source>
        <dbReference type="Pfam" id="PF13478"/>
    </source>
</evidence>
<proteinExistence type="predicted"/>
<feature type="domain" description="XdhC- CoxI" evidence="1">
    <location>
        <begin position="13"/>
        <end position="77"/>
    </location>
</feature>
<accession>A0A200JD66</accession>
<dbReference type="PANTHER" id="PTHR30388">
    <property type="entry name" value="ALDEHYDE OXIDOREDUCTASE MOLYBDENUM COFACTOR ASSEMBLY PROTEIN"/>
    <property type="match status" value="1"/>
</dbReference>
<evidence type="ECO:0000259" key="1">
    <source>
        <dbReference type="Pfam" id="PF02625"/>
    </source>
</evidence>
<organism evidence="3">
    <name type="scientific">Candidatus Enterococcus dunnyi</name>
    <dbReference type="NCBI Taxonomy" id="1834192"/>
    <lineage>
        <taxon>Bacteria</taxon>
        <taxon>Bacillati</taxon>
        <taxon>Bacillota</taxon>
        <taxon>Bacilli</taxon>
        <taxon>Lactobacillales</taxon>
        <taxon>Enterococcaceae</taxon>
        <taxon>Enterococcus</taxon>
    </lineage>
</organism>
<evidence type="ECO:0000313" key="4">
    <source>
        <dbReference type="EMBL" id="WYJ95655.1"/>
    </source>
</evidence>